<comment type="caution">
    <text evidence="1">The sequence shown here is derived from an EMBL/GenBank/DDBJ whole genome shotgun (WGS) entry which is preliminary data.</text>
</comment>
<keyword evidence="2" id="KW-1185">Reference proteome</keyword>
<accession>A0ABV7L2B4</accession>
<name>A0ABV7L2B4_9PROT</name>
<gene>
    <name evidence="1" type="ORF">ACFOGJ_16280</name>
</gene>
<protein>
    <submittedName>
        <fullName evidence="1">Uncharacterized protein</fullName>
    </submittedName>
</protein>
<proteinExistence type="predicted"/>
<dbReference type="RefSeq" id="WP_379902260.1">
    <property type="nucleotide sequence ID" value="NZ_JBHRTR010000028.1"/>
</dbReference>
<evidence type="ECO:0000313" key="2">
    <source>
        <dbReference type="Proteomes" id="UP001595528"/>
    </source>
</evidence>
<dbReference type="Proteomes" id="UP001595528">
    <property type="component" value="Unassembled WGS sequence"/>
</dbReference>
<organism evidence="1 2">
    <name type="scientific">Marinibaculum pumilum</name>
    <dbReference type="NCBI Taxonomy" id="1766165"/>
    <lineage>
        <taxon>Bacteria</taxon>
        <taxon>Pseudomonadati</taxon>
        <taxon>Pseudomonadota</taxon>
        <taxon>Alphaproteobacteria</taxon>
        <taxon>Rhodospirillales</taxon>
        <taxon>Rhodospirillaceae</taxon>
        <taxon>Marinibaculum</taxon>
    </lineage>
</organism>
<sequence length="129" mass="14342">MTTPEDEVAIEAVAPMLYPHLIVGTDYADVPFEHAMMRPRYAHLRARVLSATFAAISAYREWLEGQRTAAEAEKRAAREAWAAVPPTVCQAARSDGECAHPLCPQHLDGEPYKSGRHCPIDDPRGWDDD</sequence>
<dbReference type="EMBL" id="JBHRTR010000028">
    <property type="protein sequence ID" value="MFC3228803.1"/>
    <property type="molecule type" value="Genomic_DNA"/>
</dbReference>
<reference evidence="2" key="1">
    <citation type="journal article" date="2019" name="Int. J. Syst. Evol. Microbiol.">
        <title>The Global Catalogue of Microorganisms (GCM) 10K type strain sequencing project: providing services to taxonomists for standard genome sequencing and annotation.</title>
        <authorList>
            <consortium name="The Broad Institute Genomics Platform"/>
            <consortium name="The Broad Institute Genome Sequencing Center for Infectious Disease"/>
            <person name="Wu L."/>
            <person name="Ma J."/>
        </authorList>
    </citation>
    <scope>NUCLEOTIDE SEQUENCE [LARGE SCALE GENOMIC DNA]</scope>
    <source>
        <strain evidence="2">KCTC 42964</strain>
    </source>
</reference>
<evidence type="ECO:0000313" key="1">
    <source>
        <dbReference type="EMBL" id="MFC3228803.1"/>
    </source>
</evidence>